<accession>A0A0F8A4G4</accession>
<protein>
    <submittedName>
        <fullName evidence="2">Uncharacterized protein</fullName>
    </submittedName>
</protein>
<proteinExistence type="predicted"/>
<gene>
    <name evidence="2" type="ORF">HIM_07090</name>
</gene>
<dbReference type="AlphaFoldDB" id="A0A0F8A4G4"/>
<dbReference type="EMBL" id="KQ030534">
    <property type="protein sequence ID" value="KJZ73534.1"/>
    <property type="molecule type" value="Genomic_DNA"/>
</dbReference>
<feature type="compositionally biased region" description="Basic and acidic residues" evidence="1">
    <location>
        <begin position="65"/>
        <end position="76"/>
    </location>
</feature>
<name>A0A0F8A4G4_9HYPO</name>
<feature type="compositionally biased region" description="Low complexity" evidence="1">
    <location>
        <begin position="43"/>
        <end position="64"/>
    </location>
</feature>
<reference evidence="2 3" key="1">
    <citation type="journal article" date="2014" name="Genome Biol. Evol.">
        <title>Comparative genomics and transcriptomics analyses reveal divergent lifestyle features of nematode endoparasitic fungus Hirsutella minnesotensis.</title>
        <authorList>
            <person name="Lai Y."/>
            <person name="Liu K."/>
            <person name="Zhang X."/>
            <person name="Zhang X."/>
            <person name="Li K."/>
            <person name="Wang N."/>
            <person name="Shu C."/>
            <person name="Wu Y."/>
            <person name="Wang C."/>
            <person name="Bushley K.E."/>
            <person name="Xiang M."/>
            <person name="Liu X."/>
        </authorList>
    </citation>
    <scope>NUCLEOTIDE SEQUENCE [LARGE SCALE GENOMIC DNA]</scope>
    <source>
        <strain evidence="2 3">3608</strain>
    </source>
</reference>
<keyword evidence="3" id="KW-1185">Reference proteome</keyword>
<feature type="region of interest" description="Disordered" evidence="1">
    <location>
        <begin position="1"/>
        <end position="127"/>
    </location>
</feature>
<dbReference type="Proteomes" id="UP000054481">
    <property type="component" value="Unassembled WGS sequence"/>
</dbReference>
<feature type="compositionally biased region" description="Basic and acidic residues" evidence="1">
    <location>
        <begin position="112"/>
        <end position="127"/>
    </location>
</feature>
<evidence type="ECO:0000313" key="2">
    <source>
        <dbReference type="EMBL" id="KJZ73534.1"/>
    </source>
</evidence>
<organism evidence="2 3">
    <name type="scientific">Hirsutella minnesotensis 3608</name>
    <dbReference type="NCBI Taxonomy" id="1043627"/>
    <lineage>
        <taxon>Eukaryota</taxon>
        <taxon>Fungi</taxon>
        <taxon>Dikarya</taxon>
        <taxon>Ascomycota</taxon>
        <taxon>Pezizomycotina</taxon>
        <taxon>Sordariomycetes</taxon>
        <taxon>Hypocreomycetidae</taxon>
        <taxon>Hypocreales</taxon>
        <taxon>Ophiocordycipitaceae</taxon>
        <taxon>Hirsutella</taxon>
    </lineage>
</organism>
<sequence length="127" mass="12929">MGNICGKQDSQPDPPGRLVGSPPVPQKTSAVPKKVGGPPRTLGSSARPGAGAGAATSASSSGGQDDARKRAAEAAEARAQAAGKGGKLQSQLSAQKRQSRSDALKQASAQEQRVREADDATRARNWD</sequence>
<evidence type="ECO:0000313" key="3">
    <source>
        <dbReference type="Proteomes" id="UP000054481"/>
    </source>
</evidence>
<evidence type="ECO:0000256" key="1">
    <source>
        <dbReference type="SAM" id="MobiDB-lite"/>
    </source>
</evidence>
<dbReference type="OrthoDB" id="5415072at2759"/>